<dbReference type="EMBL" id="JAOB01000090">
    <property type="protein sequence ID" value="EUA08960.1"/>
    <property type="molecule type" value="Genomic_DNA"/>
</dbReference>
<feature type="region of interest" description="Disordered" evidence="1">
    <location>
        <begin position="54"/>
        <end position="87"/>
    </location>
</feature>
<name>X7YRC5_MYCXE</name>
<evidence type="ECO:0000313" key="3">
    <source>
        <dbReference type="EMBL" id="EUA08960.1"/>
    </source>
</evidence>
<dbReference type="PATRIC" id="fig|1299334.3.peg.9505"/>
<protein>
    <submittedName>
        <fullName evidence="3">PPE family protein</fullName>
    </submittedName>
</protein>
<dbReference type="Pfam" id="PF18878">
    <property type="entry name" value="PPE-PPW"/>
    <property type="match status" value="1"/>
</dbReference>
<feature type="compositionally biased region" description="Basic and acidic residues" evidence="1">
    <location>
        <begin position="60"/>
        <end position="78"/>
    </location>
</feature>
<evidence type="ECO:0000259" key="2">
    <source>
        <dbReference type="Pfam" id="PF18878"/>
    </source>
</evidence>
<feature type="region of interest" description="Disordered" evidence="1">
    <location>
        <begin position="1"/>
        <end position="35"/>
    </location>
</feature>
<dbReference type="InterPro" id="IPR043641">
    <property type="entry name" value="PPE-PPW_C"/>
</dbReference>
<dbReference type="AlphaFoldDB" id="X7YRC5"/>
<sequence length="87" mass="8661">MEMNVEVDPDWGAPPGEAPVASTAASDQRAGPLGFAGTVRKGAVSETAGLTMLAGDEFGGADHPHGAGHLGGEHDRPNKAGAADDDL</sequence>
<accession>X7YRC5</accession>
<evidence type="ECO:0000256" key="1">
    <source>
        <dbReference type="SAM" id="MobiDB-lite"/>
    </source>
</evidence>
<feature type="domain" description="PPE-PPW subfamily C-terminal" evidence="2">
    <location>
        <begin position="24"/>
        <end position="61"/>
    </location>
</feature>
<comment type="caution">
    <text evidence="3">The sequence shown here is derived from an EMBL/GenBank/DDBJ whole genome shotgun (WGS) entry which is preliminary data.</text>
</comment>
<organism evidence="3">
    <name type="scientific">Mycobacterium xenopi 4042</name>
    <dbReference type="NCBI Taxonomy" id="1299334"/>
    <lineage>
        <taxon>Bacteria</taxon>
        <taxon>Bacillati</taxon>
        <taxon>Actinomycetota</taxon>
        <taxon>Actinomycetes</taxon>
        <taxon>Mycobacteriales</taxon>
        <taxon>Mycobacteriaceae</taxon>
        <taxon>Mycobacterium</taxon>
    </lineage>
</organism>
<proteinExistence type="predicted"/>
<gene>
    <name evidence="3" type="primary">ppe20</name>
    <name evidence="3" type="ORF">I553_10017</name>
</gene>
<reference evidence="3" key="1">
    <citation type="submission" date="2014-01" db="EMBL/GenBank/DDBJ databases">
        <authorList>
            <person name="Brown-Elliot B."/>
            <person name="Wallace R."/>
            <person name="Lenaerts A."/>
            <person name="Ordway D."/>
            <person name="DeGroote M.A."/>
            <person name="Parker T."/>
            <person name="Sizemore C."/>
            <person name="Tallon L.J."/>
            <person name="Sadzewicz L.K."/>
            <person name="Sengamalay N."/>
            <person name="Fraser C.M."/>
            <person name="Hine E."/>
            <person name="Shefchek K.A."/>
            <person name="Das S.P."/>
            <person name="Tettelin H."/>
        </authorList>
    </citation>
    <scope>NUCLEOTIDE SEQUENCE [LARGE SCALE GENOMIC DNA]</scope>
    <source>
        <strain evidence="3">4042</strain>
    </source>
</reference>